<keyword evidence="1" id="KW-1133">Transmembrane helix</keyword>
<sequence length="142" mass="15950">MRIPWLSLLLLLAAYSIFSWFLIRTLGSLAWLLAAGIAIAQALLLTTWLNGLKRFARLWLRSDIGYFTLILLLSLGSTLALVWSKTAGYCLVILSAELLARLDLQNAGYNRWQSLLLLMLVSSVGLWLGWLATQNPLFRLVT</sequence>
<dbReference type="EMBL" id="JAHHHV010000010">
    <property type="protein sequence ID" value="MBW4464300.1"/>
    <property type="molecule type" value="Genomic_DNA"/>
</dbReference>
<dbReference type="Proteomes" id="UP000707356">
    <property type="component" value="Unassembled WGS sequence"/>
</dbReference>
<evidence type="ECO:0000313" key="3">
    <source>
        <dbReference type="Proteomes" id="UP000707356"/>
    </source>
</evidence>
<reference evidence="2" key="1">
    <citation type="submission" date="2021-05" db="EMBL/GenBank/DDBJ databases">
        <authorList>
            <person name="Pietrasiak N."/>
            <person name="Ward R."/>
            <person name="Stajich J.E."/>
            <person name="Kurbessoian T."/>
        </authorList>
    </citation>
    <scope>NUCLEOTIDE SEQUENCE</scope>
    <source>
        <strain evidence="2">GSE-TBD4-15B</strain>
    </source>
</reference>
<feature type="transmembrane region" description="Helical" evidence="1">
    <location>
        <begin position="114"/>
        <end position="132"/>
    </location>
</feature>
<evidence type="ECO:0000256" key="1">
    <source>
        <dbReference type="SAM" id="Phobius"/>
    </source>
</evidence>
<comment type="caution">
    <text evidence="2">The sequence shown here is derived from an EMBL/GenBank/DDBJ whole genome shotgun (WGS) entry which is preliminary data.</text>
</comment>
<feature type="transmembrane region" description="Helical" evidence="1">
    <location>
        <begin position="29"/>
        <end position="52"/>
    </location>
</feature>
<dbReference type="AlphaFoldDB" id="A0A951P8G8"/>
<proteinExistence type="predicted"/>
<gene>
    <name evidence="2" type="ORF">KME07_02515</name>
</gene>
<accession>A0A951P8G8</accession>
<feature type="transmembrane region" description="Helical" evidence="1">
    <location>
        <begin position="64"/>
        <end position="80"/>
    </location>
</feature>
<keyword evidence="1" id="KW-0812">Transmembrane</keyword>
<keyword evidence="1" id="KW-0472">Membrane</keyword>
<organism evidence="2 3">
    <name type="scientific">Pegethrix bostrychoides GSE-TBD4-15B</name>
    <dbReference type="NCBI Taxonomy" id="2839662"/>
    <lineage>
        <taxon>Bacteria</taxon>
        <taxon>Bacillati</taxon>
        <taxon>Cyanobacteriota</taxon>
        <taxon>Cyanophyceae</taxon>
        <taxon>Oculatellales</taxon>
        <taxon>Oculatellaceae</taxon>
        <taxon>Pegethrix</taxon>
    </lineage>
</organism>
<evidence type="ECO:0000313" key="2">
    <source>
        <dbReference type="EMBL" id="MBW4464300.1"/>
    </source>
</evidence>
<name>A0A951P8G8_9CYAN</name>
<reference evidence="2" key="2">
    <citation type="journal article" date="2022" name="Microbiol. Resour. Announc.">
        <title>Metagenome Sequencing to Explore Phylogenomics of Terrestrial Cyanobacteria.</title>
        <authorList>
            <person name="Ward R.D."/>
            <person name="Stajich J.E."/>
            <person name="Johansen J.R."/>
            <person name="Huntemann M."/>
            <person name="Clum A."/>
            <person name="Foster B."/>
            <person name="Foster B."/>
            <person name="Roux S."/>
            <person name="Palaniappan K."/>
            <person name="Varghese N."/>
            <person name="Mukherjee S."/>
            <person name="Reddy T.B.K."/>
            <person name="Daum C."/>
            <person name="Copeland A."/>
            <person name="Chen I.A."/>
            <person name="Ivanova N.N."/>
            <person name="Kyrpides N.C."/>
            <person name="Shapiro N."/>
            <person name="Eloe-Fadrosh E.A."/>
            <person name="Pietrasiak N."/>
        </authorList>
    </citation>
    <scope>NUCLEOTIDE SEQUENCE</scope>
    <source>
        <strain evidence="2">GSE-TBD4-15B</strain>
    </source>
</reference>
<protein>
    <submittedName>
        <fullName evidence="2">Uncharacterized protein</fullName>
    </submittedName>
</protein>